<dbReference type="GO" id="GO:0006952">
    <property type="term" value="P:defense response"/>
    <property type="evidence" value="ECO:0007669"/>
    <property type="project" value="UniProtKB-KW"/>
</dbReference>
<dbReference type="PROSITE" id="PS50104">
    <property type="entry name" value="TIR"/>
    <property type="match status" value="1"/>
</dbReference>
<dbReference type="InterPro" id="IPR032675">
    <property type="entry name" value="LRR_dom_sf"/>
</dbReference>
<sequence length="1092" mass="123786">MVDSDETSRSVDIICEESVRYSFISHLAAALRRQGISVSVFTDTDPDDQNQGARVSVVVFSETYALSFPWLDKVIERRRNNNGYVIVPVFYGVSPSDVNRFYDWLVFGDAGLRNSSNMIKSDSDLVEEIVRDVNRELSSTERIGIYSRLLEIENLLCEQPWEVRTLGIWGMPGIGKTTLAKAVFDQMSNDYDASCFIENFDESLHKEGPHRLLEENIGKILTEKFGVGITILNLLRDKLCDTRILVVLDDVRDSLAAASFLGRLDWFGPGSLIIITSRYKQVFSLCQVNHIYKVQGLNEREALQLFSQSAFQKDVPEENVRELSVKVIDYANGNPLALRIYGRELKGKESVMEAAFLELKQCPPQNIHDRLKSVYSALGDNEKYIFLNIACFFKGENVDYVVQLLKGCGYFPCVGIDVLVEKCLVTISENTLQMTELIQDIILGIINGERIQMERCATLWQPSSIRCLLEVDELKADGEPKETPKCVLAAEDIEGVSLDTSNLTFDVNPDAFKDMVSLRFLKVYNSYSKNVSGLNFPKGLNSLPCELRLLYWENYPFESLPQGFDLRELVELNMPYSQLKKLRARTKNLEKLKRIRLCHSQQLVKFSIHGFAQNIELIDLQGCTRLESFPAMAKLQHLRVLNLSGCRNIKAVPGLPPNIEELYLQGTSIEEMPISTVTHSSQVKPNCKELMNHLKYFPGLEHIDLESVTNLIKVSSYNQGIDKLVRLDMKDCFNLQSLPDMFNLESLQVLDLCSCYRLEKIKGFPRNMKELYLAGTTIRELPKLPESLEFLNAHNCDHLKSVYLDFEQLPKHYMFSNCFSLSLETTVEFLEKVLTRVIRLAGQQNQEHKKTLEFNICFPTDVCPLSSFHSRPAGSSVTVELAPYARKSLSGFAMSVVVSFQDDCHNVKGLGIKCICIWETKEGHFDRKERVFKCWAPTEAPGVETDHLFVFYDAEMHPGERMDPSMSADKLIFEFHTVSGENMLLGANCMVTECDVKVIMDTKGDTSFCAISRASEDISITEEIPSPLPIKPEAKICSPPSSKPHKLSTVTSKVKSKRNVFSRWVGCVPRVRKIKRVDNKGLTDRENLMAII</sequence>
<dbReference type="InterPro" id="IPR000157">
    <property type="entry name" value="TIR_dom"/>
</dbReference>
<dbReference type="InterPro" id="IPR011713">
    <property type="entry name" value="Leu-rich_rpt_3"/>
</dbReference>
<dbReference type="PANTHER" id="PTHR11017">
    <property type="entry name" value="LEUCINE-RICH REPEAT-CONTAINING PROTEIN"/>
    <property type="match status" value="1"/>
</dbReference>
<keyword evidence="2" id="KW-0677">Repeat</keyword>
<evidence type="ECO:0000259" key="4">
    <source>
        <dbReference type="PROSITE" id="PS50104"/>
    </source>
</evidence>
<dbReference type="Pfam" id="PF23282">
    <property type="entry name" value="WHD_ROQ1"/>
    <property type="match status" value="1"/>
</dbReference>
<gene>
    <name evidence="5" type="ordered locus">AALP_Aa8g191300</name>
</gene>
<evidence type="ECO:0000256" key="2">
    <source>
        <dbReference type="ARBA" id="ARBA00022737"/>
    </source>
</evidence>
<name>A0A087G809_ARAAL</name>
<proteinExistence type="predicted"/>
<dbReference type="SUPFAM" id="SSF52058">
    <property type="entry name" value="L domain-like"/>
    <property type="match status" value="1"/>
</dbReference>
<keyword evidence="1" id="KW-0433">Leucine-rich repeat</keyword>
<evidence type="ECO:0000256" key="1">
    <source>
        <dbReference type="ARBA" id="ARBA00022614"/>
    </source>
</evidence>
<dbReference type="Gene3D" id="3.40.50.300">
    <property type="entry name" value="P-loop containing nucleotide triphosphate hydrolases"/>
    <property type="match status" value="1"/>
</dbReference>
<dbReference type="Gene3D" id="3.40.50.10140">
    <property type="entry name" value="Toll/interleukin-1 receptor homology (TIR) domain"/>
    <property type="match status" value="1"/>
</dbReference>
<dbReference type="OMA" id="FLNAHNC"/>
<evidence type="ECO:0000256" key="3">
    <source>
        <dbReference type="ARBA" id="ARBA00022821"/>
    </source>
</evidence>
<dbReference type="InterPro" id="IPR002182">
    <property type="entry name" value="NB-ARC"/>
</dbReference>
<reference evidence="6" key="1">
    <citation type="journal article" date="2015" name="Nat. Plants">
        <title>Genome expansion of Arabis alpina linked with retrotransposition and reduced symmetric DNA methylation.</title>
        <authorList>
            <person name="Willing E.M."/>
            <person name="Rawat V."/>
            <person name="Mandakova T."/>
            <person name="Maumus F."/>
            <person name="James G.V."/>
            <person name="Nordstroem K.J."/>
            <person name="Becker C."/>
            <person name="Warthmann N."/>
            <person name="Chica C."/>
            <person name="Szarzynska B."/>
            <person name="Zytnicki M."/>
            <person name="Albani M.C."/>
            <person name="Kiefer C."/>
            <person name="Bergonzi S."/>
            <person name="Castaings L."/>
            <person name="Mateos J.L."/>
            <person name="Berns M.C."/>
            <person name="Bujdoso N."/>
            <person name="Piofczyk T."/>
            <person name="de Lorenzo L."/>
            <person name="Barrero-Sicilia C."/>
            <person name="Mateos I."/>
            <person name="Piednoel M."/>
            <person name="Hagmann J."/>
            <person name="Chen-Min-Tao R."/>
            <person name="Iglesias-Fernandez R."/>
            <person name="Schuster S.C."/>
            <person name="Alonso-Blanco C."/>
            <person name="Roudier F."/>
            <person name="Carbonero P."/>
            <person name="Paz-Ares J."/>
            <person name="Davis S.J."/>
            <person name="Pecinka A."/>
            <person name="Quesneville H."/>
            <person name="Colot V."/>
            <person name="Lysak M.A."/>
            <person name="Weigel D."/>
            <person name="Coupland G."/>
            <person name="Schneeberger K."/>
        </authorList>
    </citation>
    <scope>NUCLEOTIDE SEQUENCE [LARGE SCALE GENOMIC DNA]</scope>
    <source>
        <strain evidence="6">cv. Pajares</strain>
    </source>
</reference>
<dbReference type="GO" id="GO:0043531">
    <property type="term" value="F:ADP binding"/>
    <property type="evidence" value="ECO:0007669"/>
    <property type="project" value="InterPro"/>
</dbReference>
<dbReference type="InterPro" id="IPR044974">
    <property type="entry name" value="Disease_R_plants"/>
</dbReference>
<dbReference type="InterPro" id="IPR027417">
    <property type="entry name" value="P-loop_NTPase"/>
</dbReference>
<dbReference type="Gene3D" id="3.80.10.10">
    <property type="entry name" value="Ribonuclease Inhibitor"/>
    <property type="match status" value="2"/>
</dbReference>
<dbReference type="Gramene" id="KFK26011">
    <property type="protein sequence ID" value="KFK26011"/>
    <property type="gene ID" value="AALP_AA8G191300"/>
</dbReference>
<dbReference type="SUPFAM" id="SSF52540">
    <property type="entry name" value="P-loop containing nucleoside triphosphate hydrolases"/>
    <property type="match status" value="1"/>
</dbReference>
<dbReference type="InterPro" id="IPR042197">
    <property type="entry name" value="Apaf_helical"/>
</dbReference>
<keyword evidence="6" id="KW-1185">Reference proteome</keyword>
<dbReference type="SUPFAM" id="SSF52200">
    <property type="entry name" value="Toll/Interleukin receptor TIR domain"/>
    <property type="match status" value="1"/>
</dbReference>
<dbReference type="AlphaFoldDB" id="A0A087G809"/>
<dbReference type="EMBL" id="CM002876">
    <property type="protein sequence ID" value="KFK26011.1"/>
    <property type="molecule type" value="Genomic_DNA"/>
</dbReference>
<evidence type="ECO:0000313" key="5">
    <source>
        <dbReference type="EMBL" id="KFK26011.1"/>
    </source>
</evidence>
<dbReference type="PRINTS" id="PR00364">
    <property type="entry name" value="DISEASERSIST"/>
</dbReference>
<dbReference type="Pfam" id="PF00931">
    <property type="entry name" value="NB-ARC"/>
    <property type="match status" value="1"/>
</dbReference>
<dbReference type="Proteomes" id="UP000029120">
    <property type="component" value="Chromosome 8"/>
</dbReference>
<dbReference type="InterPro" id="IPR035897">
    <property type="entry name" value="Toll_tir_struct_dom_sf"/>
</dbReference>
<dbReference type="Pfam" id="PF07725">
    <property type="entry name" value="LRR_3"/>
    <property type="match status" value="1"/>
</dbReference>
<dbReference type="InterPro" id="IPR058192">
    <property type="entry name" value="WHD_ROQ1-like"/>
</dbReference>
<dbReference type="GO" id="GO:0007165">
    <property type="term" value="P:signal transduction"/>
    <property type="evidence" value="ECO:0007669"/>
    <property type="project" value="InterPro"/>
</dbReference>
<keyword evidence="3" id="KW-0611">Plant defense</keyword>
<dbReference type="Pfam" id="PF01582">
    <property type="entry name" value="TIR"/>
    <property type="match status" value="1"/>
</dbReference>
<dbReference type="InterPro" id="IPR036390">
    <property type="entry name" value="WH_DNA-bd_sf"/>
</dbReference>
<protein>
    <recommendedName>
        <fullName evidence="4">TIR domain-containing protein</fullName>
    </recommendedName>
</protein>
<dbReference type="OrthoDB" id="1102756at2759"/>
<evidence type="ECO:0000313" key="6">
    <source>
        <dbReference type="Proteomes" id="UP000029120"/>
    </source>
</evidence>
<accession>A0A087G809</accession>
<organism evidence="5 6">
    <name type="scientific">Arabis alpina</name>
    <name type="common">Alpine rock-cress</name>
    <dbReference type="NCBI Taxonomy" id="50452"/>
    <lineage>
        <taxon>Eukaryota</taxon>
        <taxon>Viridiplantae</taxon>
        <taxon>Streptophyta</taxon>
        <taxon>Embryophyta</taxon>
        <taxon>Tracheophyta</taxon>
        <taxon>Spermatophyta</taxon>
        <taxon>Magnoliopsida</taxon>
        <taxon>eudicotyledons</taxon>
        <taxon>Gunneridae</taxon>
        <taxon>Pentapetalae</taxon>
        <taxon>rosids</taxon>
        <taxon>malvids</taxon>
        <taxon>Brassicales</taxon>
        <taxon>Brassicaceae</taxon>
        <taxon>Arabideae</taxon>
        <taxon>Arabis</taxon>
    </lineage>
</organism>
<dbReference type="Gene3D" id="1.10.8.430">
    <property type="entry name" value="Helical domain of apoptotic protease-activating factors"/>
    <property type="match status" value="1"/>
</dbReference>
<dbReference type="SUPFAM" id="SSF46785">
    <property type="entry name" value="Winged helix' DNA-binding domain"/>
    <property type="match status" value="1"/>
</dbReference>
<feature type="domain" description="TIR" evidence="4">
    <location>
        <begin position="6"/>
        <end position="137"/>
    </location>
</feature>
<dbReference type="PANTHER" id="PTHR11017:SF479">
    <property type="entry name" value="DISEASE RESISTANCE PROTEIN (TIR-NBS-LRR CLASS) FAMILY"/>
    <property type="match status" value="1"/>
</dbReference>